<dbReference type="Gene3D" id="1.10.4160.10">
    <property type="entry name" value="Hydantoin permease"/>
    <property type="match status" value="1"/>
</dbReference>
<evidence type="ECO:0000256" key="5">
    <source>
        <dbReference type="ARBA" id="ARBA00023136"/>
    </source>
</evidence>
<dbReference type="CDD" id="cd11484">
    <property type="entry name" value="SLC-NCS1sbd_CobB-like"/>
    <property type="match status" value="1"/>
</dbReference>
<dbReference type="OrthoDB" id="9787279at2"/>
<keyword evidence="8" id="KW-1185">Reference proteome</keyword>
<evidence type="ECO:0000256" key="2">
    <source>
        <dbReference type="ARBA" id="ARBA00008974"/>
    </source>
</evidence>
<dbReference type="NCBIfam" id="NF008241">
    <property type="entry name" value="PRK11017.1"/>
    <property type="match status" value="1"/>
</dbReference>
<dbReference type="Pfam" id="PF02133">
    <property type="entry name" value="Transp_cyt_pur"/>
    <property type="match status" value="1"/>
</dbReference>
<evidence type="ECO:0000256" key="1">
    <source>
        <dbReference type="ARBA" id="ARBA00004141"/>
    </source>
</evidence>
<dbReference type="EMBL" id="FQXD01000004">
    <property type="protein sequence ID" value="SHH16918.1"/>
    <property type="molecule type" value="Genomic_DNA"/>
</dbReference>
<feature type="transmembrane region" description="Helical" evidence="6">
    <location>
        <begin position="359"/>
        <end position="381"/>
    </location>
</feature>
<dbReference type="RefSeq" id="WP_073006664.1">
    <property type="nucleotide sequence ID" value="NZ_FQXD01000004.1"/>
</dbReference>
<gene>
    <name evidence="7" type="ORF">SAMN05421807_104256</name>
</gene>
<feature type="transmembrane region" description="Helical" evidence="6">
    <location>
        <begin position="153"/>
        <end position="171"/>
    </location>
</feature>
<evidence type="ECO:0000256" key="4">
    <source>
        <dbReference type="ARBA" id="ARBA00022989"/>
    </source>
</evidence>
<reference evidence="8" key="1">
    <citation type="submission" date="2016-11" db="EMBL/GenBank/DDBJ databases">
        <authorList>
            <person name="Varghese N."/>
            <person name="Submissions S."/>
        </authorList>
    </citation>
    <scope>NUCLEOTIDE SEQUENCE [LARGE SCALE GENOMIC DNA]</scope>
    <source>
        <strain evidence="8">CGMCC 1.6496</strain>
    </source>
</reference>
<feature type="transmembrane region" description="Helical" evidence="6">
    <location>
        <begin position="299"/>
        <end position="319"/>
    </location>
</feature>
<feature type="transmembrane region" description="Helical" evidence="6">
    <location>
        <begin position="191"/>
        <end position="212"/>
    </location>
</feature>
<organism evidence="7 8">
    <name type="scientific">Virgibacillus chiguensis</name>
    <dbReference type="NCBI Taxonomy" id="411959"/>
    <lineage>
        <taxon>Bacteria</taxon>
        <taxon>Bacillati</taxon>
        <taxon>Bacillota</taxon>
        <taxon>Bacilli</taxon>
        <taxon>Bacillales</taxon>
        <taxon>Bacillaceae</taxon>
        <taxon>Virgibacillus</taxon>
    </lineage>
</organism>
<dbReference type="Proteomes" id="UP000184079">
    <property type="component" value="Unassembled WGS sequence"/>
</dbReference>
<dbReference type="AlphaFoldDB" id="A0A1M5QSH0"/>
<evidence type="ECO:0000256" key="6">
    <source>
        <dbReference type="SAM" id="Phobius"/>
    </source>
</evidence>
<evidence type="ECO:0000313" key="7">
    <source>
        <dbReference type="EMBL" id="SHH16918.1"/>
    </source>
</evidence>
<dbReference type="PANTHER" id="PTHR30569">
    <property type="entry name" value="CYTOSINE TRANSPORTER CODB"/>
    <property type="match status" value="1"/>
</dbReference>
<protein>
    <submittedName>
        <fullName evidence="7">Cytosine permease</fullName>
    </submittedName>
</protein>
<keyword evidence="4 6" id="KW-1133">Transmembrane helix</keyword>
<feature type="transmembrane region" description="Helical" evidence="6">
    <location>
        <begin position="325"/>
        <end position="347"/>
    </location>
</feature>
<dbReference type="PANTHER" id="PTHR30569:SF0">
    <property type="entry name" value="CYTOSINE PERMEASE"/>
    <property type="match status" value="1"/>
</dbReference>
<accession>A0A1M5QSH0</accession>
<feature type="transmembrane region" description="Helical" evidence="6">
    <location>
        <begin position="96"/>
        <end position="121"/>
    </location>
</feature>
<name>A0A1M5QSH0_9BACI</name>
<evidence type="ECO:0000256" key="3">
    <source>
        <dbReference type="ARBA" id="ARBA00022692"/>
    </source>
</evidence>
<feature type="transmembrane region" description="Helical" evidence="6">
    <location>
        <begin position="127"/>
        <end position="146"/>
    </location>
</feature>
<comment type="subcellular location">
    <subcellularLocation>
        <location evidence="1">Membrane</location>
        <topology evidence="1">Multi-pass membrane protein</topology>
    </subcellularLocation>
</comment>
<feature type="transmembrane region" description="Helical" evidence="6">
    <location>
        <begin position="21"/>
        <end position="39"/>
    </location>
</feature>
<dbReference type="GO" id="GO:0005886">
    <property type="term" value="C:plasma membrane"/>
    <property type="evidence" value="ECO:0007669"/>
    <property type="project" value="TreeGrafter"/>
</dbReference>
<feature type="transmembrane region" description="Helical" evidence="6">
    <location>
        <begin position="224"/>
        <end position="247"/>
    </location>
</feature>
<proteinExistence type="inferred from homology"/>
<dbReference type="GO" id="GO:0015209">
    <property type="term" value="F:cytosine transmembrane transporter activity"/>
    <property type="evidence" value="ECO:0007669"/>
    <property type="project" value="InterPro"/>
</dbReference>
<feature type="transmembrane region" description="Helical" evidence="6">
    <location>
        <begin position="51"/>
        <end position="75"/>
    </location>
</feature>
<comment type="similarity">
    <text evidence="2">Belongs to the purine-cytosine permease (2.A.39) family.</text>
</comment>
<keyword evidence="3 6" id="KW-0812">Transmembrane</keyword>
<keyword evidence="5 6" id="KW-0472">Membrane</keyword>
<sequence>MKNIDTEFSLTAVPSSYRNGFWKTLVVMLGLTFFSASMWSGGELGQGLSFIQFMAIVLTGNFILGAYTGLLAYMAAKTGLSTHLLARYAFGEKGSYLASFLLAFTQIGWFGVGTAMFAIPVQKVTGIDIYILIGIAGILMTFTAFFGMKALAIISFIAVPLIALLGGTSVLKATESLGGVQVLLQYEPAETMSLAVALTICIGSFISAGTLTPDFTRFARKKRSAVVATVVAFFIGNTFMFLFGAVGSVATGQADISEVMFMQNLILPAIIVLGLNIWTTNDNALYASGLGLSNITKIAKHKIVIFNGIIGTLGAMWLYNNFVGFLTILGSALPPIGAILLADFFILRRGHYRAFHEMTFTAINWIALFAWGTGIAAATLLPGIPPMNALIGAAVTHVVVTKLVASAKEKEVILTNTEKVGQ</sequence>
<evidence type="ECO:0000313" key="8">
    <source>
        <dbReference type="Proteomes" id="UP000184079"/>
    </source>
</evidence>
<feature type="transmembrane region" description="Helical" evidence="6">
    <location>
        <begin position="259"/>
        <end position="278"/>
    </location>
</feature>
<dbReference type="InterPro" id="IPR001248">
    <property type="entry name" value="Pur-cyt_permease"/>
</dbReference>
<dbReference type="InterPro" id="IPR030191">
    <property type="entry name" value="CodB"/>
</dbReference>